<organism evidence="1 2">
    <name type="scientific">Vibrio campbellii</name>
    <dbReference type="NCBI Taxonomy" id="680"/>
    <lineage>
        <taxon>Bacteria</taxon>
        <taxon>Pseudomonadati</taxon>
        <taxon>Pseudomonadota</taxon>
        <taxon>Gammaproteobacteria</taxon>
        <taxon>Vibrionales</taxon>
        <taxon>Vibrionaceae</taxon>
        <taxon>Vibrio</taxon>
    </lineage>
</organism>
<accession>A0AAQ2Y5J2</accession>
<protein>
    <submittedName>
        <fullName evidence="1">Uncharacterized protein</fullName>
    </submittedName>
</protein>
<dbReference type="RefSeq" id="WP_274292220.1">
    <property type="nucleotide sequence ID" value="NZ_CP117990.1"/>
</dbReference>
<geneLocation type="plasmid" evidence="1 2">
    <name>p_1</name>
</geneLocation>
<dbReference type="Proteomes" id="UP001219537">
    <property type="component" value="Plasmid p_1"/>
</dbReference>
<evidence type="ECO:0000313" key="2">
    <source>
        <dbReference type="Proteomes" id="UP001219537"/>
    </source>
</evidence>
<proteinExistence type="predicted"/>
<name>A0AAQ2Y5J2_9VIBR</name>
<dbReference type="AlphaFoldDB" id="A0AAQ2Y5J2"/>
<reference evidence="1" key="1">
    <citation type="submission" date="2023-02" db="EMBL/GenBank/DDBJ databases">
        <title>Isolation, identification, and genome analysis of Vibrio campbellii in the Penaeus vannamei larvae stage.</title>
        <authorList>
            <person name="Huang T."/>
            <person name="Zhang B."/>
        </authorList>
    </citation>
    <scope>NUCLEOTIDE SEQUENCE</scope>
    <source>
        <strain evidence="1">20220413_1</strain>
        <plasmid evidence="1">p_1</plasmid>
    </source>
</reference>
<evidence type="ECO:0000313" key="1">
    <source>
        <dbReference type="EMBL" id="WDG11996.1"/>
    </source>
</evidence>
<dbReference type="EMBL" id="CP117990">
    <property type="protein sequence ID" value="WDG11996.1"/>
    <property type="molecule type" value="Genomic_DNA"/>
</dbReference>
<keyword evidence="1" id="KW-0614">Plasmid</keyword>
<gene>
    <name evidence="1" type="ORF">PUN50_27270</name>
</gene>
<sequence>MKQTITLEHALALAYFKEGFPYGEDNTVLFEEVSNGGDLEFFMLVLEQFIPTVEAHLEQYELEAPDRLYLFYGEVFPHELKKLLMVTPTPTEKQLIQCTELSLNTIAHSMCDIRQTL</sequence>